<dbReference type="Proteomes" id="UP001064048">
    <property type="component" value="Chromosome 5"/>
</dbReference>
<gene>
    <name evidence="1" type="ORF">MSG28_003249</name>
</gene>
<organism evidence="1 2">
    <name type="scientific">Choristoneura fumiferana</name>
    <name type="common">Spruce budworm moth</name>
    <name type="synonym">Archips fumiferana</name>
    <dbReference type="NCBI Taxonomy" id="7141"/>
    <lineage>
        <taxon>Eukaryota</taxon>
        <taxon>Metazoa</taxon>
        <taxon>Ecdysozoa</taxon>
        <taxon>Arthropoda</taxon>
        <taxon>Hexapoda</taxon>
        <taxon>Insecta</taxon>
        <taxon>Pterygota</taxon>
        <taxon>Neoptera</taxon>
        <taxon>Endopterygota</taxon>
        <taxon>Lepidoptera</taxon>
        <taxon>Glossata</taxon>
        <taxon>Ditrysia</taxon>
        <taxon>Tortricoidea</taxon>
        <taxon>Tortricidae</taxon>
        <taxon>Tortricinae</taxon>
        <taxon>Choristoneura</taxon>
    </lineage>
</organism>
<reference evidence="1 2" key="1">
    <citation type="journal article" date="2022" name="Genome Biol. Evol.">
        <title>The Spruce Budworm Genome: Reconstructing the Evolutionary History of Antifreeze Proteins.</title>
        <authorList>
            <person name="Beliveau C."/>
            <person name="Gagne P."/>
            <person name="Picq S."/>
            <person name="Vernygora O."/>
            <person name="Keeling C.I."/>
            <person name="Pinkney K."/>
            <person name="Doucet D."/>
            <person name="Wen F."/>
            <person name="Johnston J.S."/>
            <person name="Maaroufi H."/>
            <person name="Boyle B."/>
            <person name="Laroche J."/>
            <person name="Dewar K."/>
            <person name="Juretic N."/>
            <person name="Blackburn G."/>
            <person name="Nisole A."/>
            <person name="Brunet B."/>
            <person name="Brandao M."/>
            <person name="Lumley L."/>
            <person name="Duan J."/>
            <person name="Quan G."/>
            <person name="Lucarotti C.J."/>
            <person name="Roe A.D."/>
            <person name="Sperling F.A.H."/>
            <person name="Levesque R.C."/>
            <person name="Cusson M."/>
        </authorList>
    </citation>
    <scope>NUCLEOTIDE SEQUENCE [LARGE SCALE GENOMIC DNA]</scope>
    <source>
        <strain evidence="1">Glfc:IPQL:Cfum</strain>
    </source>
</reference>
<sequence>MTAAAFAKGLLALEGELTPILVQMVKSANTNGLLDNDYILRNNVPSTNHTPSRAKARLHEAMQVDREFTEEDRARINPCDSLSIAAAMDFVKNPVRCCAHVHTLIQQLVHIVLVKKDDPKTKGKD</sequence>
<keyword evidence="2" id="KW-1185">Reference proteome</keyword>
<proteinExistence type="predicted"/>
<name>A0ACC0KE47_CHOFU</name>
<comment type="caution">
    <text evidence="1">The sequence shown here is derived from an EMBL/GenBank/DDBJ whole genome shotgun (WGS) entry which is preliminary data.</text>
</comment>
<protein>
    <submittedName>
        <fullName evidence="1">Uncharacterized protein</fullName>
    </submittedName>
</protein>
<evidence type="ECO:0000313" key="2">
    <source>
        <dbReference type="Proteomes" id="UP001064048"/>
    </source>
</evidence>
<accession>A0ACC0KE47</accession>
<dbReference type="EMBL" id="CM046105">
    <property type="protein sequence ID" value="KAI8434728.1"/>
    <property type="molecule type" value="Genomic_DNA"/>
</dbReference>
<evidence type="ECO:0000313" key="1">
    <source>
        <dbReference type="EMBL" id="KAI8434728.1"/>
    </source>
</evidence>